<evidence type="ECO:0000256" key="1">
    <source>
        <dbReference type="ARBA" id="ARBA00001947"/>
    </source>
</evidence>
<evidence type="ECO:0000256" key="4">
    <source>
        <dbReference type="ARBA" id="ARBA00022679"/>
    </source>
</evidence>
<dbReference type="InterPro" id="IPR001330">
    <property type="entry name" value="Prenyltrans"/>
</dbReference>
<dbReference type="PANTHER" id="PTHR11774:SF4">
    <property type="entry name" value="GERANYLGERANYL TRANSFERASE TYPE-1 SUBUNIT BETA"/>
    <property type="match status" value="1"/>
</dbReference>
<keyword evidence="5" id="KW-0479">Metal-binding</keyword>
<dbReference type="InterPro" id="IPR008930">
    <property type="entry name" value="Terpenoid_cyclase/PrenylTrfase"/>
</dbReference>
<dbReference type="GO" id="GO:0004662">
    <property type="term" value="F:CAAX-protein geranylgeranyltransferase activity"/>
    <property type="evidence" value="ECO:0007669"/>
    <property type="project" value="TreeGrafter"/>
</dbReference>
<evidence type="ECO:0000259" key="8">
    <source>
        <dbReference type="Pfam" id="PF00432"/>
    </source>
</evidence>
<feature type="domain" description="Prenyltransferase alpha-alpha toroid" evidence="8">
    <location>
        <begin position="385"/>
        <end position="653"/>
    </location>
</feature>
<proteinExistence type="inferred from homology"/>
<evidence type="ECO:0000313" key="10">
    <source>
        <dbReference type="Proteomes" id="UP000267027"/>
    </source>
</evidence>
<dbReference type="GO" id="GO:0005953">
    <property type="term" value="C:CAAX-protein geranylgeranyltransferase complex"/>
    <property type="evidence" value="ECO:0007669"/>
    <property type="project" value="TreeGrafter"/>
</dbReference>
<dbReference type="EMBL" id="UYYA01004508">
    <property type="protein sequence ID" value="VDM62194.1"/>
    <property type="molecule type" value="Genomic_DNA"/>
</dbReference>
<evidence type="ECO:0000256" key="3">
    <source>
        <dbReference type="ARBA" id="ARBA00022602"/>
    </source>
</evidence>
<keyword evidence="6" id="KW-0677">Repeat</keyword>
<sequence>MSALYFEPKLRDFGLADYGWRGFGGMLTNHESGENIPQYNLAAYWKRPVAPVISGFVEPILPPRSIKVSVFALSHSDHPRVVFASSDYEVRTLDLRLDSVANSTVIFSVPELSKKGALENAAYVPDRPVDRPHIQHIRSLPERPHNIFIITSHSAYLCDDRFPKNPILQLPHTIPYGSHVLLPTSPVADPQGNGHVVSVYLLDHLLTDISVSRLYIHENEIWSSILPIHSVGNCSDINKTMRYSLYNKERVARYPVMGMAIVQEYKDDYGRPTDFLLRALSDGSIWFQSMRYGKIQSNELKEMWLLSRKRVEHFFDKMTKEEQYGQKLLDEEHRPEFSLSTKHDVAFEVKELSSKYNSWDPLRKEMYKECQVFELLQASHPEAVLPSIINGVWKDSMDKMGKFCGFRGCLGIALGHTGAYITSNLAQTYSALLCLAILGDDLKGVDRAAVLEAVRKSQRDDGSFWSEGYGSESDMRFVFCAVAISHILQDYSCIKWSLLKRFIRGSLNYDGGIGQSPGDESHGGSTFCAIASLSLANHLWDGSVLSRRDIKRLVKWALWKQDEGFHGRAHKADDSCYAFWIGATLEILDAHHLMDRERLRSFLLVAQDQNLGGFCKIPEESGSPDLLHTYFSLAAFSLLHEPGLSPINASLNVSRHVYERIHRLVEK</sequence>
<comment type="similarity">
    <text evidence="2">Belongs to the protein prenyltransferase subunit beta family.</text>
</comment>
<name>A0A0R3PWQ0_ANGCS</name>
<evidence type="ECO:0000313" key="11">
    <source>
        <dbReference type="WBParaSite" id="ACOC_0001060801-mRNA-1"/>
    </source>
</evidence>
<keyword evidence="7" id="KW-0862">Zinc</keyword>
<protein>
    <submittedName>
        <fullName evidence="11">Geranylgeranyl transferase type-1 subunit beta</fullName>
    </submittedName>
</protein>
<evidence type="ECO:0000256" key="6">
    <source>
        <dbReference type="ARBA" id="ARBA00022737"/>
    </source>
</evidence>
<dbReference type="GO" id="GO:0046872">
    <property type="term" value="F:metal ion binding"/>
    <property type="evidence" value="ECO:0007669"/>
    <property type="project" value="UniProtKB-KW"/>
</dbReference>
<evidence type="ECO:0000256" key="2">
    <source>
        <dbReference type="ARBA" id="ARBA00010497"/>
    </source>
</evidence>
<dbReference type="Pfam" id="PF00432">
    <property type="entry name" value="Prenyltrans"/>
    <property type="match status" value="1"/>
</dbReference>
<evidence type="ECO:0000313" key="9">
    <source>
        <dbReference type="EMBL" id="VDM62194.1"/>
    </source>
</evidence>
<evidence type="ECO:0000256" key="7">
    <source>
        <dbReference type="ARBA" id="ARBA00022833"/>
    </source>
</evidence>
<keyword evidence="3" id="KW-0637">Prenyltransferase</keyword>
<dbReference type="OMA" id="GHWPFET"/>
<dbReference type="SUPFAM" id="SSF48239">
    <property type="entry name" value="Terpenoid cyclases/Protein prenyltransferases"/>
    <property type="match status" value="1"/>
</dbReference>
<comment type="cofactor">
    <cofactor evidence="1">
        <name>Zn(2+)</name>
        <dbReference type="ChEBI" id="CHEBI:29105"/>
    </cofactor>
</comment>
<dbReference type="AlphaFoldDB" id="A0A0R3PWQ0"/>
<dbReference type="OrthoDB" id="24893at2759"/>
<accession>A0A0R3PWQ0</accession>
<dbReference type="WBParaSite" id="ACOC_0001060801-mRNA-1">
    <property type="protein sequence ID" value="ACOC_0001060801-mRNA-1"/>
    <property type="gene ID" value="ACOC_0001060801"/>
</dbReference>
<dbReference type="Proteomes" id="UP000267027">
    <property type="component" value="Unassembled WGS sequence"/>
</dbReference>
<dbReference type="InterPro" id="IPR045089">
    <property type="entry name" value="PGGT1B-like"/>
</dbReference>
<keyword evidence="10" id="KW-1185">Reference proteome</keyword>
<dbReference type="STRING" id="334426.A0A0R3PWQ0"/>
<dbReference type="PANTHER" id="PTHR11774">
    <property type="entry name" value="GERANYLGERANYL TRANSFERASE TYPE BETA SUBUNIT"/>
    <property type="match status" value="1"/>
</dbReference>
<dbReference type="Gene3D" id="1.50.10.20">
    <property type="match status" value="1"/>
</dbReference>
<keyword evidence="4" id="KW-0808">Transferase</keyword>
<evidence type="ECO:0000256" key="5">
    <source>
        <dbReference type="ARBA" id="ARBA00022723"/>
    </source>
</evidence>
<gene>
    <name evidence="9" type="ORF">ACOC_LOCUS10609</name>
</gene>
<reference evidence="11" key="1">
    <citation type="submission" date="2016-04" db="UniProtKB">
        <authorList>
            <consortium name="WormBaseParasite"/>
        </authorList>
    </citation>
    <scope>IDENTIFICATION</scope>
</reference>
<reference evidence="9 10" key="2">
    <citation type="submission" date="2018-11" db="EMBL/GenBank/DDBJ databases">
        <authorList>
            <consortium name="Pathogen Informatics"/>
        </authorList>
    </citation>
    <scope>NUCLEOTIDE SEQUENCE [LARGE SCALE GENOMIC DNA]</scope>
    <source>
        <strain evidence="9 10">Costa Rica</strain>
    </source>
</reference>
<organism evidence="11">
    <name type="scientific">Angiostrongylus costaricensis</name>
    <name type="common">Nematode worm</name>
    <dbReference type="NCBI Taxonomy" id="334426"/>
    <lineage>
        <taxon>Eukaryota</taxon>
        <taxon>Metazoa</taxon>
        <taxon>Ecdysozoa</taxon>
        <taxon>Nematoda</taxon>
        <taxon>Chromadorea</taxon>
        <taxon>Rhabditida</taxon>
        <taxon>Rhabditina</taxon>
        <taxon>Rhabditomorpha</taxon>
        <taxon>Strongyloidea</taxon>
        <taxon>Metastrongylidae</taxon>
        <taxon>Angiostrongylus</taxon>
    </lineage>
</organism>